<accession>A0AAV6P0Y0</accession>
<feature type="region of interest" description="Disordered" evidence="1">
    <location>
        <begin position="87"/>
        <end position="109"/>
    </location>
</feature>
<name>A0AAV6P0Y0_9ROSI</name>
<evidence type="ECO:0000256" key="1">
    <source>
        <dbReference type="SAM" id="MobiDB-lite"/>
    </source>
</evidence>
<organism evidence="2 3">
    <name type="scientific">Cucurbita argyrosperma subsp. sororia</name>
    <dbReference type="NCBI Taxonomy" id="37648"/>
    <lineage>
        <taxon>Eukaryota</taxon>
        <taxon>Viridiplantae</taxon>
        <taxon>Streptophyta</taxon>
        <taxon>Embryophyta</taxon>
        <taxon>Tracheophyta</taxon>
        <taxon>Spermatophyta</taxon>
        <taxon>Magnoliopsida</taxon>
        <taxon>eudicotyledons</taxon>
        <taxon>Gunneridae</taxon>
        <taxon>Pentapetalae</taxon>
        <taxon>rosids</taxon>
        <taxon>fabids</taxon>
        <taxon>Cucurbitales</taxon>
        <taxon>Cucurbitaceae</taxon>
        <taxon>Cucurbiteae</taxon>
        <taxon>Cucurbita</taxon>
    </lineage>
</organism>
<comment type="caution">
    <text evidence="2">The sequence shown here is derived from an EMBL/GenBank/DDBJ whole genome shotgun (WGS) entry which is preliminary data.</text>
</comment>
<dbReference type="AlphaFoldDB" id="A0AAV6P0Y0"/>
<reference evidence="2 3" key="1">
    <citation type="journal article" date="2021" name="Hortic Res">
        <title>The domestication of Cucurbita argyrosperma as revealed by the genome of its wild relative.</title>
        <authorList>
            <person name="Barrera-Redondo J."/>
            <person name="Sanchez-de la Vega G."/>
            <person name="Aguirre-Liguori J.A."/>
            <person name="Castellanos-Morales G."/>
            <person name="Gutierrez-Guerrero Y.T."/>
            <person name="Aguirre-Dugua X."/>
            <person name="Aguirre-Planter E."/>
            <person name="Tenaillon M.I."/>
            <person name="Lira-Saade R."/>
            <person name="Eguiarte L.E."/>
        </authorList>
    </citation>
    <scope>NUCLEOTIDE SEQUENCE [LARGE SCALE GENOMIC DNA]</scope>
    <source>
        <strain evidence="2">JBR-2021</strain>
    </source>
</reference>
<dbReference type="Proteomes" id="UP000685013">
    <property type="component" value="Chromosome 2"/>
</dbReference>
<dbReference type="EMBL" id="JAGKQH010000002">
    <property type="protein sequence ID" value="KAG6604763.1"/>
    <property type="molecule type" value="Genomic_DNA"/>
</dbReference>
<feature type="non-terminal residue" evidence="2">
    <location>
        <position position="1"/>
    </location>
</feature>
<keyword evidence="3" id="KW-1185">Reference proteome</keyword>
<evidence type="ECO:0000313" key="3">
    <source>
        <dbReference type="Proteomes" id="UP000685013"/>
    </source>
</evidence>
<sequence>MASAPIAGGGNEDRIKQHSESKVYRRKTFRGVKNGNTITASFSNVEGFNNSSGQAVPHSEALENANLSQQQPLPNAASDDLTRLDGQAAVGQSAEATPELPADNGVIQTGSGVQNQVNCAFKPKQENARDSAEI</sequence>
<gene>
    <name evidence="2" type="ORF">SDJN03_02080</name>
</gene>
<feature type="compositionally biased region" description="Basic and acidic residues" evidence="1">
    <location>
        <begin position="11"/>
        <end position="22"/>
    </location>
</feature>
<protein>
    <submittedName>
        <fullName evidence="2">Uncharacterized protein</fullName>
    </submittedName>
</protein>
<evidence type="ECO:0000313" key="2">
    <source>
        <dbReference type="EMBL" id="KAG6604763.1"/>
    </source>
</evidence>
<feature type="region of interest" description="Disordered" evidence="1">
    <location>
        <begin position="1"/>
        <end position="22"/>
    </location>
</feature>
<proteinExistence type="predicted"/>